<dbReference type="EMBL" id="AB853998">
    <property type="protein sequence ID" value="BBB39325.1"/>
    <property type="molecule type" value="Genomic_DNA"/>
</dbReference>
<name>A0A7I6N128_9CLOT</name>
<geneLocation type="plasmid" evidence="1">
    <name>pCAG</name>
</geneLocation>
<organism evidence="1">
    <name type="scientific">Clostridium argentinense</name>
    <dbReference type="NCBI Taxonomy" id="29341"/>
    <lineage>
        <taxon>Bacteria</taxon>
        <taxon>Bacillati</taxon>
        <taxon>Bacillota</taxon>
        <taxon>Clostridia</taxon>
        <taxon>Eubacteriales</taxon>
        <taxon>Clostridiaceae</taxon>
        <taxon>Clostridium</taxon>
    </lineage>
</organism>
<sequence>MEEYMKKEYLLNNKFPINIKNIIDKTDDNEATIKFIIEKAYQLSRINEEVDIEFLESIPIEAIEEAINRVEKNYNFNDFWEEIISLEYLKDNLSLLENKLFEDYDELF</sequence>
<reference evidence="1" key="1">
    <citation type="journal article" date="2020" name="Anaerobe">
        <title>Analysis of a plasmid encoding botulinum neurotoxin type G gene in Clostridium argentinense.</title>
        <authorList>
            <person name="Sakaguchi Y."/>
            <person name="Uchiyama J."/>
            <person name="Take A."/>
            <person name="Gotoh K."/>
            <person name="Sakaguchi M."/>
            <person name="Suzuki T."/>
            <person name="Yamamoto Y."/>
            <person name="Hosomi K."/>
            <person name="Kohda T."/>
            <person name="Mukamoto M."/>
            <person name="Kozaki S."/>
            <person name="Hayashi S."/>
            <person name="Oguma K."/>
        </authorList>
    </citation>
    <scope>NUCLEOTIDE SEQUENCE</scope>
    <source>
        <strain evidence="1">2740</strain>
        <plasmid evidence="1">pCAG</plasmid>
    </source>
</reference>
<dbReference type="AlphaFoldDB" id="A0A7I6N128"/>
<keyword evidence="1" id="KW-0614">Plasmid</keyword>
<evidence type="ECO:0000313" key="1">
    <source>
        <dbReference type="EMBL" id="BBB39325.1"/>
    </source>
</evidence>
<accession>A0A7I6N128</accession>
<protein>
    <submittedName>
        <fullName evidence="1">Uncharacterized protein</fullName>
    </submittedName>
</protein>
<proteinExistence type="predicted"/>